<dbReference type="Proteomes" id="UP000712600">
    <property type="component" value="Unassembled WGS sequence"/>
</dbReference>
<evidence type="ECO:0000313" key="1">
    <source>
        <dbReference type="EMBL" id="KAF3510301.1"/>
    </source>
</evidence>
<proteinExistence type="predicted"/>
<protein>
    <submittedName>
        <fullName evidence="1">Uncharacterized protein</fullName>
    </submittedName>
</protein>
<accession>A0A8S9P7S2</accession>
<name>A0A8S9P7S2_BRACR</name>
<dbReference type="EMBL" id="QGKX02001521">
    <property type="protein sequence ID" value="KAF3510301.1"/>
    <property type="molecule type" value="Genomic_DNA"/>
</dbReference>
<comment type="caution">
    <text evidence="1">The sequence shown here is derived from an EMBL/GenBank/DDBJ whole genome shotgun (WGS) entry which is preliminary data.</text>
</comment>
<sequence>MFLSSRPPLLIQLGFRRRSSFPAVAVCSKGDRQTVVVFNWCSLSCPLFVSSPSSSAAYPVVVCGFTVRSVGLASLSQVLGLLQRLRTTLALTRLCSSSGRVTVRKFFSALGAQRFERQNVVVVCARICSRCSSLAWFHSGGAGDGNLHVSLPNDGIVAGVSLSCCRRSLLSSVLGGFVLGFLVWFRFGKVLWKLQEPLLQGLRTSFSPVACGARLLTSISSSSLVRARFVA</sequence>
<gene>
    <name evidence="1" type="ORF">F2Q69_00010004</name>
</gene>
<reference evidence="1" key="1">
    <citation type="submission" date="2019-12" db="EMBL/GenBank/DDBJ databases">
        <title>Genome sequencing and annotation of Brassica cretica.</title>
        <authorList>
            <person name="Studholme D.J."/>
            <person name="Sarris P."/>
        </authorList>
    </citation>
    <scope>NUCLEOTIDE SEQUENCE</scope>
    <source>
        <strain evidence="1">PFS-109/04</strain>
        <tissue evidence="1">Leaf</tissue>
    </source>
</reference>
<organism evidence="1 2">
    <name type="scientific">Brassica cretica</name>
    <name type="common">Mustard</name>
    <dbReference type="NCBI Taxonomy" id="69181"/>
    <lineage>
        <taxon>Eukaryota</taxon>
        <taxon>Viridiplantae</taxon>
        <taxon>Streptophyta</taxon>
        <taxon>Embryophyta</taxon>
        <taxon>Tracheophyta</taxon>
        <taxon>Spermatophyta</taxon>
        <taxon>Magnoliopsida</taxon>
        <taxon>eudicotyledons</taxon>
        <taxon>Gunneridae</taxon>
        <taxon>Pentapetalae</taxon>
        <taxon>rosids</taxon>
        <taxon>malvids</taxon>
        <taxon>Brassicales</taxon>
        <taxon>Brassicaceae</taxon>
        <taxon>Brassiceae</taxon>
        <taxon>Brassica</taxon>
    </lineage>
</organism>
<dbReference type="AlphaFoldDB" id="A0A8S9P7S2"/>
<evidence type="ECO:0000313" key="2">
    <source>
        <dbReference type="Proteomes" id="UP000712600"/>
    </source>
</evidence>